<dbReference type="EMBL" id="ABIA03000002">
    <property type="protein sequence ID" value="EDQ33312.2"/>
    <property type="molecule type" value="Genomic_DNA"/>
</dbReference>
<comment type="caution">
    <text evidence="2">The sequence shown here is derived from an EMBL/GenBank/DDBJ whole genome shotgun (WGS) entry which is preliminary data.</text>
</comment>
<dbReference type="RefSeq" id="WP_040449207.1">
    <property type="nucleotide sequence ID" value="NZ_CM002917.1"/>
</dbReference>
<proteinExistence type="predicted"/>
<reference evidence="2 3" key="1">
    <citation type="submission" date="2007-10" db="EMBL/GenBank/DDBJ databases">
        <authorList>
            <person name="Wagner-Dobler I."/>
            <person name="Ferriera S."/>
            <person name="Johnson J."/>
            <person name="Kravitz S."/>
            <person name="Beeson K."/>
            <person name="Sutton G."/>
            <person name="Rogers Y.-H."/>
            <person name="Friedman R."/>
            <person name="Frazier M."/>
            <person name="Venter J.C."/>
        </authorList>
    </citation>
    <scope>NUCLEOTIDE SEQUENCE [LARGE SCALE GENOMIC DNA]</scope>
    <source>
        <strain evidence="2 3">DFL-43</strain>
    </source>
</reference>
<evidence type="ECO:0000313" key="2">
    <source>
        <dbReference type="EMBL" id="EDQ33312.2"/>
    </source>
</evidence>
<dbReference type="Proteomes" id="UP000004291">
    <property type="component" value="Chromosome"/>
</dbReference>
<name>A9D5J5_HOEPD</name>
<organism evidence="2 3">
    <name type="scientific">Hoeflea phototrophica (strain DSM 17068 / NCIMB 14078 / DFL-43)</name>
    <dbReference type="NCBI Taxonomy" id="411684"/>
    <lineage>
        <taxon>Bacteria</taxon>
        <taxon>Pseudomonadati</taxon>
        <taxon>Pseudomonadota</taxon>
        <taxon>Alphaproteobacteria</taxon>
        <taxon>Hyphomicrobiales</taxon>
        <taxon>Rhizobiaceae</taxon>
        <taxon>Hoeflea</taxon>
    </lineage>
</organism>
<dbReference type="OrthoDB" id="4868247at2"/>
<reference evidence="2 3" key="2">
    <citation type="submission" date="2012-06" db="EMBL/GenBank/DDBJ databases">
        <authorList>
            <person name="Fiebig A."/>
        </authorList>
    </citation>
    <scope>NUCLEOTIDE SEQUENCE [LARGE SCALE GENOMIC DNA]</scope>
    <source>
        <strain evidence="2 3">DFL-43</strain>
    </source>
</reference>
<dbReference type="eggNOG" id="COG4929">
    <property type="taxonomic scope" value="Bacteria"/>
</dbReference>
<dbReference type="Pfam" id="PF14345">
    <property type="entry name" value="GDYXXLXY"/>
    <property type="match status" value="1"/>
</dbReference>
<feature type="transmembrane region" description="Helical" evidence="1">
    <location>
        <begin position="12"/>
        <end position="32"/>
    </location>
</feature>
<dbReference type="STRING" id="411684.HPDFL43_08757"/>
<keyword evidence="1" id="KW-0472">Membrane</keyword>
<evidence type="ECO:0000256" key="1">
    <source>
        <dbReference type="SAM" id="Phobius"/>
    </source>
</evidence>
<keyword evidence="1" id="KW-1133">Transmembrane helix</keyword>
<keyword evidence="3" id="KW-1185">Reference proteome</keyword>
<gene>
    <name evidence="2" type="ORF">HPDFL43_08757</name>
</gene>
<keyword evidence="1" id="KW-0812">Transmembrane</keyword>
<dbReference type="InterPro" id="IPR025833">
    <property type="entry name" value="GDYXXLXY"/>
</dbReference>
<protein>
    <submittedName>
        <fullName evidence="2">Putative membrane-anchored protein</fullName>
    </submittedName>
</protein>
<dbReference type="AlphaFoldDB" id="A9D5J5"/>
<accession>A9D5J5</accession>
<sequence length="202" mass="22321">MDFVGVLRAPLNPVIAGVIACCFLIGTLALMIESRAAILRDGKEILLQVEPIDPRDLMRGDYVRLRYGGGISSVDESLVEGGWPARDTVSTVWLVLAPDDNGIFSTRSVHFSAPTGLADEEVALQSRPLRIWVPEPSGRVNQVPNLRFGIERYYVPEGEGLEIEKARNEGRTTVAVRVSDRGEPQIARLMIDGETLYEEPLY</sequence>
<dbReference type="HOGENOM" id="CLU_112352_0_0_5"/>
<evidence type="ECO:0000313" key="3">
    <source>
        <dbReference type="Proteomes" id="UP000004291"/>
    </source>
</evidence>